<evidence type="ECO:0000256" key="11">
    <source>
        <dbReference type="ARBA" id="ARBA00022842"/>
    </source>
</evidence>
<feature type="domain" description="Cyclic nucleotide-binding" evidence="17">
    <location>
        <begin position="473"/>
        <end position="585"/>
    </location>
</feature>
<keyword evidence="8" id="KW-0418">Kinase</keyword>
<dbReference type="PROSITE" id="PS50011">
    <property type="entry name" value="PROTEIN_KINASE_DOM"/>
    <property type="match status" value="1"/>
</dbReference>
<dbReference type="PROSITE" id="PS01032">
    <property type="entry name" value="PPM_1"/>
    <property type="match status" value="1"/>
</dbReference>
<name>A0A7S2WUB5_9STRA</name>
<dbReference type="Gene3D" id="3.30.200.20">
    <property type="entry name" value="Phosphorylase Kinase, domain 1"/>
    <property type="match status" value="1"/>
</dbReference>
<dbReference type="InterPro" id="IPR000595">
    <property type="entry name" value="cNMP-bd_dom"/>
</dbReference>
<evidence type="ECO:0000259" key="16">
    <source>
        <dbReference type="PROSITE" id="PS50011"/>
    </source>
</evidence>
<feature type="domain" description="Protein kinase" evidence="16">
    <location>
        <begin position="795"/>
        <end position="1054"/>
    </location>
</feature>
<dbReference type="GO" id="GO:0005952">
    <property type="term" value="C:cAMP-dependent protein kinase complex"/>
    <property type="evidence" value="ECO:0007669"/>
    <property type="project" value="TreeGrafter"/>
</dbReference>
<dbReference type="PANTHER" id="PTHR24353:SF37">
    <property type="entry name" value="CAMP-DEPENDENT PROTEIN KINASE CATALYTIC SUBUNIT PRKX"/>
    <property type="match status" value="1"/>
</dbReference>
<organism evidence="19">
    <name type="scientific">Mucochytrium quahogii</name>
    <dbReference type="NCBI Taxonomy" id="96639"/>
    <lineage>
        <taxon>Eukaryota</taxon>
        <taxon>Sar</taxon>
        <taxon>Stramenopiles</taxon>
        <taxon>Bigyra</taxon>
        <taxon>Labyrinthulomycetes</taxon>
        <taxon>Thraustochytrida</taxon>
        <taxon>Thraustochytriidae</taxon>
        <taxon>Mucochytrium</taxon>
    </lineage>
</organism>
<accession>A0A7S2WUB5</accession>
<dbReference type="CDD" id="cd00038">
    <property type="entry name" value="CAP_ED"/>
    <property type="match status" value="2"/>
</dbReference>
<dbReference type="PROSITE" id="PS50042">
    <property type="entry name" value="CNMP_BINDING_3"/>
    <property type="match status" value="2"/>
</dbReference>
<dbReference type="InterPro" id="IPR011009">
    <property type="entry name" value="Kinase-like_dom_sf"/>
</dbReference>
<dbReference type="PROSITE" id="PS00888">
    <property type="entry name" value="CNMP_BINDING_1"/>
    <property type="match status" value="2"/>
</dbReference>
<dbReference type="Gene3D" id="3.60.40.10">
    <property type="entry name" value="PPM-type phosphatase domain"/>
    <property type="match status" value="1"/>
</dbReference>
<comment type="cofactor">
    <cofactor evidence="1">
        <name>Mg(2+)</name>
        <dbReference type="ChEBI" id="CHEBI:18420"/>
    </cofactor>
</comment>
<evidence type="ECO:0000256" key="5">
    <source>
        <dbReference type="ARBA" id="ARBA00022679"/>
    </source>
</evidence>
<evidence type="ECO:0000256" key="13">
    <source>
        <dbReference type="ARBA" id="ARBA00024113"/>
    </source>
</evidence>
<dbReference type="EMBL" id="HBHK01026546">
    <property type="protein sequence ID" value="CAD9706322.1"/>
    <property type="molecule type" value="Transcribed_RNA"/>
</dbReference>
<dbReference type="Pfam" id="PF00027">
    <property type="entry name" value="cNMP_binding"/>
    <property type="match status" value="1"/>
</dbReference>
<dbReference type="PROSITE" id="PS00889">
    <property type="entry name" value="CNMP_BINDING_2"/>
    <property type="match status" value="2"/>
</dbReference>
<comment type="similarity">
    <text evidence="14">Belongs to the PP2C family.</text>
</comment>
<dbReference type="Gene3D" id="2.60.120.10">
    <property type="entry name" value="Jelly Rolls"/>
    <property type="match status" value="2"/>
</dbReference>
<evidence type="ECO:0000256" key="1">
    <source>
        <dbReference type="ARBA" id="ARBA00001946"/>
    </source>
</evidence>
<evidence type="ECO:0000256" key="4">
    <source>
        <dbReference type="ARBA" id="ARBA00022527"/>
    </source>
</evidence>
<keyword evidence="3" id="KW-0963">Cytoplasm</keyword>
<evidence type="ECO:0000256" key="3">
    <source>
        <dbReference type="ARBA" id="ARBA00022490"/>
    </source>
</evidence>
<dbReference type="InterPro" id="IPR018488">
    <property type="entry name" value="cNMP-bd_CS"/>
</dbReference>
<sequence>MDRGAPIPVAKLRNAQNNARDLADSLIPETLDKCTANAPDLEDGLTQDEKFLAISRLEVSGRTRSSQTEQIHHVVTKDNLKIKMRYGWVCQCGFYPDDLSKKNQDNLLVAADMGDKNPNCSLFGVFDGHGKFGTECSTFAVDKLYEFMSNDKKLQSDPERVFHESLVKVNAEMHKQKKRRANASFFDDNLAGTTAICVLVQGDELIVANVGDSRAIIATDVGGRLESEALSADQTPYRKDERDRCKKAGAVVMTMDQIEGYKPYDPNCDSWGEEDDDDGGDPPRLWLPNKGCPGVAFTRSLGDGMAETIGCFAEPEIHRRKILPTDQFVVIASDGVFEFITSQTVVDIVSNFDNAYDASRALVTEAYKLWLHYEVRTDDITVIVIFLDHPEGGVALSPAAFKKAATLRDVGTANILEAQIRPVRRDMSRKKRVLIEAATVELEEIQEVEEEERPPKSTEEAYRIRQAISSNFLFQHLSPTQFDLVINTFDRVDVKAGETIITQGEPGDKFYVVGSGVFDCYLNPEGDQRGERKLVHTYDAKEGGMGNPSFGELALMYSKPRAATVVARSDGYLWALGRQTFRRMLIRKPNQELIKALKKVDILSSLGRAQMQRLADTLKEVTFEDNELIIRQGDVGETMYLIKEGAVYCTLNDAVTEACANLDETPQEDKFRSMRFKEAQELVTPRQESRQPHPPKGVTIPDFDAHASREVLKISAGGYFGEKALIQAAPRAASVISRGKSTCFMISRKTFEEVLGPLSAIIQKVTKKRETESLAALQMKSNAKEIGLEKASITDLKVQCVIAQSENCVYRVAKGQNGKNFTLKSYNRENIEKASLQAQVLRDRQLLALAMASTDPECTQFTLPVIKTFVGEGGLHVAFKGIGCGPLIEFMSSPFCEDTTKFVVASVVLLLESLHSRGIMCRSVNPQQLMLDDRGYVKLADLGFSKYMEDNSLRTFTMCGDTGYLAPEQVVNNGYGMQADFWAMGILTYEMLSGTLPFLDTEEIFSQISKFNSEQIKFPPETGAAVQQLVKSLLCADPSTRLTSFENIKANPWFQGFDWGKLQTGSMVSPLEDAAKQASADLLATSQAKAVDSPPTNSSSDSWYENF</sequence>
<evidence type="ECO:0000313" key="19">
    <source>
        <dbReference type="EMBL" id="CAD9706322.1"/>
    </source>
</evidence>
<dbReference type="InterPro" id="IPR036457">
    <property type="entry name" value="PPM-type-like_dom_sf"/>
</dbReference>
<evidence type="ECO:0000256" key="7">
    <source>
        <dbReference type="ARBA" id="ARBA00022741"/>
    </source>
</evidence>
<dbReference type="InterPro" id="IPR001932">
    <property type="entry name" value="PPM-type_phosphatase-like_dom"/>
</dbReference>
<dbReference type="InterPro" id="IPR018490">
    <property type="entry name" value="cNMP-bd_dom_sf"/>
</dbReference>
<evidence type="ECO:0000256" key="12">
    <source>
        <dbReference type="ARBA" id="ARBA00022912"/>
    </source>
</evidence>
<keyword evidence="4" id="KW-0723">Serine/threonine-protein kinase</keyword>
<dbReference type="GO" id="GO:0005524">
    <property type="term" value="F:ATP binding"/>
    <property type="evidence" value="ECO:0007669"/>
    <property type="project" value="UniProtKB-KW"/>
</dbReference>
<feature type="domain" description="Cyclic nucleotide-binding" evidence="17">
    <location>
        <begin position="602"/>
        <end position="772"/>
    </location>
</feature>
<evidence type="ECO:0000256" key="2">
    <source>
        <dbReference type="ARBA" id="ARBA00004170"/>
    </source>
</evidence>
<dbReference type="GO" id="GO:0004691">
    <property type="term" value="F:cAMP-dependent protein kinase activity"/>
    <property type="evidence" value="ECO:0007669"/>
    <property type="project" value="TreeGrafter"/>
</dbReference>
<evidence type="ECO:0000256" key="15">
    <source>
        <dbReference type="SAM" id="MobiDB-lite"/>
    </source>
</evidence>
<gene>
    <name evidence="19" type="ORF">QSP1433_LOCUS16697</name>
</gene>
<dbReference type="SMART" id="SM00220">
    <property type="entry name" value="S_TKc"/>
    <property type="match status" value="1"/>
</dbReference>
<dbReference type="Pfam" id="PF00481">
    <property type="entry name" value="PP2C"/>
    <property type="match status" value="1"/>
</dbReference>
<keyword evidence="9 14" id="KW-0378">Hydrolase</keyword>
<evidence type="ECO:0000256" key="10">
    <source>
        <dbReference type="ARBA" id="ARBA00022840"/>
    </source>
</evidence>
<dbReference type="SUPFAM" id="SSF51206">
    <property type="entry name" value="cAMP-binding domain-like"/>
    <property type="match status" value="2"/>
</dbReference>
<dbReference type="SMART" id="SM00332">
    <property type="entry name" value="PP2Cc"/>
    <property type="match status" value="1"/>
</dbReference>
<keyword evidence="5" id="KW-0808">Transferase</keyword>
<keyword evidence="7" id="KW-0547">Nucleotide-binding</keyword>
<dbReference type="Gene3D" id="1.10.510.10">
    <property type="entry name" value="Transferase(Phosphotransferase) domain 1"/>
    <property type="match status" value="1"/>
</dbReference>
<dbReference type="PRINTS" id="PR00103">
    <property type="entry name" value="CAMPKINASE"/>
</dbReference>
<evidence type="ECO:0000256" key="8">
    <source>
        <dbReference type="ARBA" id="ARBA00022777"/>
    </source>
</evidence>
<dbReference type="Pfam" id="PF00069">
    <property type="entry name" value="Pkinase"/>
    <property type="match status" value="1"/>
</dbReference>
<comment type="subcellular location">
    <subcellularLocation>
        <location evidence="2">Membrane</location>
        <topology evidence="2">Peripheral membrane protein</topology>
    </subcellularLocation>
</comment>
<reference evidence="19" key="1">
    <citation type="submission" date="2021-01" db="EMBL/GenBank/DDBJ databases">
        <authorList>
            <person name="Corre E."/>
            <person name="Pelletier E."/>
            <person name="Niang G."/>
            <person name="Scheremetjew M."/>
            <person name="Finn R."/>
            <person name="Kale V."/>
            <person name="Holt S."/>
            <person name="Cochrane G."/>
            <person name="Meng A."/>
            <person name="Brown T."/>
            <person name="Cohen L."/>
        </authorList>
    </citation>
    <scope>NUCLEOTIDE SEQUENCE</scope>
    <source>
        <strain evidence="19">NY070348D</strain>
    </source>
</reference>
<dbReference type="SUPFAM" id="SSF56112">
    <property type="entry name" value="Protein kinase-like (PK-like)"/>
    <property type="match status" value="1"/>
</dbReference>
<dbReference type="GO" id="GO:0004721">
    <property type="term" value="F:phosphoprotein phosphatase activity"/>
    <property type="evidence" value="ECO:0007669"/>
    <property type="project" value="UniProtKB-KW"/>
</dbReference>
<evidence type="ECO:0000256" key="6">
    <source>
        <dbReference type="ARBA" id="ARBA00022723"/>
    </source>
</evidence>
<evidence type="ECO:0000259" key="18">
    <source>
        <dbReference type="PROSITE" id="PS51746"/>
    </source>
</evidence>
<evidence type="ECO:0000256" key="14">
    <source>
        <dbReference type="RuleBase" id="RU003465"/>
    </source>
</evidence>
<evidence type="ECO:0000259" key="17">
    <source>
        <dbReference type="PROSITE" id="PS50042"/>
    </source>
</evidence>
<feature type="domain" description="PPM-type phosphatase" evidence="18">
    <location>
        <begin position="85"/>
        <end position="387"/>
    </location>
</feature>
<feature type="region of interest" description="Disordered" evidence="15">
    <location>
        <begin position="1086"/>
        <end position="1107"/>
    </location>
</feature>
<dbReference type="CDD" id="cd00143">
    <property type="entry name" value="PP2Cc"/>
    <property type="match status" value="1"/>
</dbReference>
<keyword evidence="11" id="KW-0460">Magnesium</keyword>
<dbReference type="AlphaFoldDB" id="A0A7S2WUB5"/>
<dbReference type="SUPFAM" id="SSF81606">
    <property type="entry name" value="PP2C-like"/>
    <property type="match status" value="1"/>
</dbReference>
<keyword evidence="12 14" id="KW-0904">Protein phosphatase</keyword>
<keyword evidence="6" id="KW-0479">Metal-binding</keyword>
<dbReference type="GO" id="GO:0016020">
    <property type="term" value="C:membrane"/>
    <property type="evidence" value="ECO:0007669"/>
    <property type="project" value="UniProtKB-SubCell"/>
</dbReference>
<dbReference type="InterPro" id="IPR014710">
    <property type="entry name" value="RmlC-like_jellyroll"/>
</dbReference>
<proteinExistence type="inferred from homology"/>
<dbReference type="PROSITE" id="PS51746">
    <property type="entry name" value="PPM_2"/>
    <property type="match status" value="1"/>
</dbReference>
<dbReference type="SMART" id="SM00100">
    <property type="entry name" value="cNMP"/>
    <property type="match status" value="2"/>
</dbReference>
<keyword evidence="10" id="KW-0067">ATP-binding</keyword>
<dbReference type="GO" id="GO:0046872">
    <property type="term" value="F:metal ion binding"/>
    <property type="evidence" value="ECO:0007669"/>
    <property type="project" value="UniProtKB-KW"/>
</dbReference>
<dbReference type="InterPro" id="IPR000719">
    <property type="entry name" value="Prot_kinase_dom"/>
</dbReference>
<dbReference type="InterPro" id="IPR000222">
    <property type="entry name" value="PP2C_BS"/>
</dbReference>
<protein>
    <recommendedName>
        <fullName evidence="13">cGMP-dependent protein kinase</fullName>
    </recommendedName>
</protein>
<evidence type="ECO:0000256" key="9">
    <source>
        <dbReference type="ARBA" id="ARBA00022801"/>
    </source>
</evidence>
<dbReference type="PANTHER" id="PTHR24353">
    <property type="entry name" value="CYCLIC NUCLEOTIDE-DEPENDENT PROTEIN KINASE"/>
    <property type="match status" value="1"/>
</dbReference>